<dbReference type="InterPro" id="IPR009465">
    <property type="entry name" value="Spondin_N"/>
</dbReference>
<dbReference type="AlphaFoldDB" id="A0A2U2PCR5"/>
<dbReference type="OrthoDB" id="1013900at2"/>
<dbReference type="Gene3D" id="2.60.40.2130">
    <property type="entry name" value="F-spondin domain"/>
    <property type="match status" value="2"/>
</dbReference>
<dbReference type="PROSITE" id="PS51257">
    <property type="entry name" value="PROKAR_LIPOPROTEIN"/>
    <property type="match status" value="1"/>
</dbReference>
<dbReference type="Proteomes" id="UP000245647">
    <property type="component" value="Unassembled WGS sequence"/>
</dbReference>
<comment type="caution">
    <text evidence="1">The sequence shown here is derived from an EMBL/GenBank/DDBJ whole genome shotgun (WGS) entry which is preliminary data.</text>
</comment>
<sequence length="433" mass="45144">MSSLKKLRPISLAAVLPLMLCACKKDNHADPATSERTLTIENVLKSQPLVESGTFQGTGTPPVILPGQSTTITFSAAKGQALSFATMYGASNDLFFAPANPGIQVYNSNGTPIEGDVSSQVKLWDNGTRINQQPGPSVNHPGVAESKTITEVNGTDAQGNTYLEASKLVKASLKYNGNSTFTLTLQNISGGTANETPLSPGVWSVSYIAGGSLLSPNPLYMASQPTANGLINLAEAGDNSALYTYIKSITGIFTPLSPVLVVVYNGIENPIYKAGQLDAGHGLTALAQKGNADILAAYLKELKGVKSVYVLPAPASTVLLPQIGGQHGGVVSQQLTVSSGDRLAIATMYGFSNDWFFASSDNGVDATMQGDISNSIKLFDDGTALDQFPGAGITQFNLAGTPLAESKAITEVPNPNAFTTLPDITAIIKATLK</sequence>
<dbReference type="InterPro" id="IPR038678">
    <property type="entry name" value="Spondin_N_sf"/>
</dbReference>
<dbReference type="EMBL" id="QEAS01000016">
    <property type="protein sequence ID" value="PWG79186.1"/>
    <property type="molecule type" value="Genomic_DNA"/>
</dbReference>
<accession>A0A2U2PCR5</accession>
<keyword evidence="2" id="KW-1185">Reference proteome</keyword>
<gene>
    <name evidence="1" type="ORF">DDR33_18020</name>
</gene>
<evidence type="ECO:0000313" key="1">
    <source>
        <dbReference type="EMBL" id="PWG79186.1"/>
    </source>
</evidence>
<dbReference type="RefSeq" id="WP_109417202.1">
    <property type="nucleotide sequence ID" value="NZ_QEAS01000016.1"/>
</dbReference>
<reference evidence="1 2" key="1">
    <citation type="submission" date="2018-04" db="EMBL/GenBank/DDBJ databases">
        <title>Pedobacter chongqingensis sp. nov., isolated from a rottenly hemp rope.</title>
        <authorList>
            <person name="Cai Y."/>
        </authorList>
    </citation>
    <scope>NUCLEOTIDE SEQUENCE [LARGE SCALE GENOMIC DNA]</scope>
    <source>
        <strain evidence="1 2">FJ4-8</strain>
    </source>
</reference>
<name>A0A2U2PCR5_9SPHI</name>
<proteinExistence type="predicted"/>
<evidence type="ECO:0008006" key="3">
    <source>
        <dbReference type="Google" id="ProtNLM"/>
    </source>
</evidence>
<protein>
    <recommendedName>
        <fullName evidence="3">Spondin domain-containing protein</fullName>
    </recommendedName>
</protein>
<organism evidence="1 2">
    <name type="scientific">Pararcticibacter amylolyticus</name>
    <dbReference type="NCBI Taxonomy" id="2173175"/>
    <lineage>
        <taxon>Bacteria</taxon>
        <taxon>Pseudomonadati</taxon>
        <taxon>Bacteroidota</taxon>
        <taxon>Sphingobacteriia</taxon>
        <taxon>Sphingobacteriales</taxon>
        <taxon>Sphingobacteriaceae</taxon>
        <taxon>Pararcticibacter</taxon>
    </lineage>
</organism>
<dbReference type="NCBIfam" id="NF038123">
    <property type="entry name" value="NF038123_dom"/>
    <property type="match status" value="2"/>
</dbReference>
<evidence type="ECO:0000313" key="2">
    <source>
        <dbReference type="Proteomes" id="UP000245647"/>
    </source>
</evidence>